<dbReference type="InterPro" id="IPR000801">
    <property type="entry name" value="Esterase-like"/>
</dbReference>
<proteinExistence type="inferred from homology"/>
<dbReference type="InterPro" id="IPR029058">
    <property type="entry name" value="AB_hydrolase_fold"/>
</dbReference>
<dbReference type="SUPFAM" id="SSF53474">
    <property type="entry name" value="alpha/beta-Hydrolases"/>
    <property type="match status" value="1"/>
</dbReference>
<dbReference type="RefSeq" id="WP_347922460.1">
    <property type="nucleotide sequence ID" value="NZ_CP157199.1"/>
</dbReference>
<comment type="similarity">
    <text evidence="1">Belongs to the esterase D family.</text>
</comment>
<sequence length="269" mass="30306">MIFSNKNKIVFTLSVFCLIVFNSKVFSQSLVTIPSTVELPLESKINKFSYNLHIALPFDYEKSKQSYPVIYVLDANNDFPLVTSISRRLQAEEELKDLIIVGISYKDSAYINRRADYTPSSLEAWGNSGGASKFISVIQDEVFPIIETKFRVEKDSRTLFGHSLGGLLGSYLLVNGQELFNNYIISSPSMWWDDYYVLKNGSSSSISSKVFLSVGALERPHMLESCNKLSSFIDENIKSASKKVVILDGENHASAKIRAYTDGLKWLFK</sequence>
<dbReference type="GO" id="GO:0016788">
    <property type="term" value="F:hydrolase activity, acting on ester bonds"/>
    <property type="evidence" value="ECO:0007669"/>
    <property type="project" value="TreeGrafter"/>
</dbReference>
<dbReference type="PANTHER" id="PTHR40841">
    <property type="entry name" value="SIDEROPHORE TRIACETYLFUSARININE C ESTERASE"/>
    <property type="match status" value="1"/>
</dbReference>
<organism evidence="3">
    <name type="scientific">Pontimicrobium sp. SW4</name>
    <dbReference type="NCBI Taxonomy" id="3153519"/>
    <lineage>
        <taxon>Bacteria</taxon>
        <taxon>Pseudomonadati</taxon>
        <taxon>Bacteroidota</taxon>
        <taxon>Flavobacteriia</taxon>
        <taxon>Flavobacteriales</taxon>
        <taxon>Flavobacteriaceae</taxon>
        <taxon>Pontimicrobium</taxon>
    </lineage>
</organism>
<gene>
    <name evidence="3" type="ORF">ABGB03_10450</name>
</gene>
<evidence type="ECO:0000256" key="1">
    <source>
        <dbReference type="ARBA" id="ARBA00005622"/>
    </source>
</evidence>
<dbReference type="Gene3D" id="3.40.50.1820">
    <property type="entry name" value="alpha/beta hydrolase"/>
    <property type="match status" value="1"/>
</dbReference>
<name>A0AAU7BPH3_9FLAO</name>
<dbReference type="EMBL" id="CP157199">
    <property type="protein sequence ID" value="XBG60275.1"/>
    <property type="molecule type" value="Genomic_DNA"/>
</dbReference>
<accession>A0AAU7BPH3</accession>
<dbReference type="Pfam" id="PF00756">
    <property type="entry name" value="Esterase"/>
    <property type="match status" value="1"/>
</dbReference>
<reference evidence="3" key="1">
    <citation type="submission" date="2024-05" db="EMBL/GenBank/DDBJ databases">
        <title>Pontimicrobium maritimus sp. nov., isolated form sea water.</title>
        <authorList>
            <person name="Muhammad N."/>
            <person name="Vuong T.Q."/>
            <person name="Han H.L."/>
            <person name="Kim S.-G."/>
        </authorList>
    </citation>
    <scope>NUCLEOTIDE SEQUENCE</scope>
    <source>
        <strain evidence="3">SW4</strain>
    </source>
</reference>
<dbReference type="PANTHER" id="PTHR40841:SF2">
    <property type="entry name" value="SIDEROPHORE-DEGRADING ESTERASE (EUROFUNG)"/>
    <property type="match status" value="1"/>
</dbReference>
<dbReference type="AlphaFoldDB" id="A0AAU7BPH3"/>
<evidence type="ECO:0000313" key="3">
    <source>
        <dbReference type="EMBL" id="XBG60275.1"/>
    </source>
</evidence>
<dbReference type="InterPro" id="IPR052558">
    <property type="entry name" value="Siderophore_Hydrolase_D"/>
</dbReference>
<protein>
    <submittedName>
        <fullName evidence="3">Alpha/beta hydrolase-fold protein</fullName>
    </submittedName>
</protein>
<keyword evidence="2 3" id="KW-0378">Hydrolase</keyword>
<evidence type="ECO:0000256" key="2">
    <source>
        <dbReference type="ARBA" id="ARBA00022801"/>
    </source>
</evidence>